<name>A0A2J8A1F5_9CHLO</name>
<comment type="caution">
    <text evidence="6">Lacks conserved residue(s) required for the propagation of feature annotation.</text>
</comment>
<feature type="transmembrane region" description="Helical" evidence="6">
    <location>
        <begin position="86"/>
        <end position="104"/>
    </location>
</feature>
<evidence type="ECO:0000256" key="2">
    <source>
        <dbReference type="ARBA" id="ARBA00009190"/>
    </source>
</evidence>
<keyword evidence="8" id="KW-1185">Reference proteome</keyword>
<sequence length="265" mass="27337">MLKGSISACQGRLSRRTELRVAAAHSLPYGPKPLACSPRRPALLRRPAQGVRRLGEEDADSLTCRAASAAGASSPPSDSNKSSSPLPWILLALGAAAAAAYFVSAPGQALKEVLFNGPLGKSGFLAAFSLIFVSEIGDKTFFIAALLAMRIGRWMSFFGSVSALSVMTVISVSIGAVCSRVPDALKSSIPVGELAGIALLVFFGVKTLRAGLAPADDGASSSDEELADAETVVQGVDGGKAGGQRSRLAVFIEVATLIFLAEWGD</sequence>
<evidence type="ECO:0000313" key="7">
    <source>
        <dbReference type="EMBL" id="PNH06359.1"/>
    </source>
</evidence>
<keyword evidence="4 6" id="KW-1133">Transmembrane helix</keyword>
<dbReference type="GO" id="GO:0032468">
    <property type="term" value="P:Golgi calcium ion homeostasis"/>
    <property type="evidence" value="ECO:0007669"/>
    <property type="project" value="TreeGrafter"/>
</dbReference>
<feature type="transmembrane region" description="Helical" evidence="6">
    <location>
        <begin position="154"/>
        <end position="176"/>
    </location>
</feature>
<dbReference type="InterPro" id="IPR049555">
    <property type="entry name" value="GDT1-like_CS"/>
</dbReference>
<protein>
    <recommendedName>
        <fullName evidence="6">GDT1 family protein</fullName>
    </recommendedName>
</protein>
<accession>A0A2J8A1F5</accession>
<dbReference type="PANTHER" id="PTHR12608:SF7">
    <property type="entry name" value="PROTEIN PAM71-HOMOLOG, CHLOROPLASTIC"/>
    <property type="match status" value="1"/>
</dbReference>
<comment type="similarity">
    <text evidence="2 6">Belongs to the GDT1 family.</text>
</comment>
<dbReference type="PANTHER" id="PTHR12608">
    <property type="entry name" value="TRANSMEMBRANE PROTEIN HTP-1 RELATED"/>
    <property type="match status" value="1"/>
</dbReference>
<organism evidence="7 8">
    <name type="scientific">Tetrabaena socialis</name>
    <dbReference type="NCBI Taxonomy" id="47790"/>
    <lineage>
        <taxon>Eukaryota</taxon>
        <taxon>Viridiplantae</taxon>
        <taxon>Chlorophyta</taxon>
        <taxon>core chlorophytes</taxon>
        <taxon>Chlorophyceae</taxon>
        <taxon>CS clade</taxon>
        <taxon>Chlamydomonadales</taxon>
        <taxon>Tetrabaenaceae</taxon>
        <taxon>Tetrabaena</taxon>
    </lineage>
</organism>
<dbReference type="GO" id="GO:0009507">
    <property type="term" value="C:chloroplast"/>
    <property type="evidence" value="ECO:0007669"/>
    <property type="project" value="TreeGrafter"/>
</dbReference>
<dbReference type="GO" id="GO:0015085">
    <property type="term" value="F:calcium ion transmembrane transporter activity"/>
    <property type="evidence" value="ECO:0007669"/>
    <property type="project" value="TreeGrafter"/>
</dbReference>
<evidence type="ECO:0000256" key="6">
    <source>
        <dbReference type="RuleBase" id="RU365102"/>
    </source>
</evidence>
<feature type="transmembrane region" description="Helical" evidence="6">
    <location>
        <begin position="188"/>
        <end position="205"/>
    </location>
</feature>
<comment type="subcellular location">
    <subcellularLocation>
        <location evidence="1 6">Membrane</location>
        <topology evidence="1 6">Multi-pass membrane protein</topology>
    </subcellularLocation>
</comment>
<dbReference type="GO" id="GO:0032472">
    <property type="term" value="P:Golgi calcium ion transport"/>
    <property type="evidence" value="ECO:0007669"/>
    <property type="project" value="TreeGrafter"/>
</dbReference>
<dbReference type="AlphaFoldDB" id="A0A2J8A1F5"/>
<comment type="caution">
    <text evidence="7">The sequence shown here is derived from an EMBL/GenBank/DDBJ whole genome shotgun (WGS) entry which is preliminary data.</text>
</comment>
<dbReference type="GO" id="GO:0016020">
    <property type="term" value="C:membrane"/>
    <property type="evidence" value="ECO:0007669"/>
    <property type="project" value="UniProtKB-SubCell"/>
</dbReference>
<evidence type="ECO:0000256" key="1">
    <source>
        <dbReference type="ARBA" id="ARBA00004141"/>
    </source>
</evidence>
<evidence type="ECO:0000313" key="8">
    <source>
        <dbReference type="Proteomes" id="UP000236333"/>
    </source>
</evidence>
<feature type="transmembrane region" description="Helical" evidence="6">
    <location>
        <begin position="124"/>
        <end position="147"/>
    </location>
</feature>
<evidence type="ECO:0000256" key="5">
    <source>
        <dbReference type="ARBA" id="ARBA00023136"/>
    </source>
</evidence>
<keyword evidence="3 6" id="KW-0812">Transmembrane</keyword>
<dbReference type="Proteomes" id="UP000236333">
    <property type="component" value="Unassembled WGS sequence"/>
</dbReference>
<evidence type="ECO:0000256" key="4">
    <source>
        <dbReference type="ARBA" id="ARBA00022989"/>
    </source>
</evidence>
<dbReference type="PROSITE" id="PS01214">
    <property type="entry name" value="UPF0016"/>
    <property type="match status" value="1"/>
</dbReference>
<dbReference type="OrthoDB" id="442680at2759"/>
<dbReference type="GO" id="GO:0005794">
    <property type="term" value="C:Golgi apparatus"/>
    <property type="evidence" value="ECO:0007669"/>
    <property type="project" value="TreeGrafter"/>
</dbReference>
<dbReference type="GO" id="GO:0005384">
    <property type="term" value="F:manganese ion transmembrane transporter activity"/>
    <property type="evidence" value="ECO:0007669"/>
    <property type="project" value="TreeGrafter"/>
</dbReference>
<dbReference type="EMBL" id="PGGS01000241">
    <property type="protein sequence ID" value="PNH06359.1"/>
    <property type="molecule type" value="Genomic_DNA"/>
</dbReference>
<dbReference type="Pfam" id="PF01169">
    <property type="entry name" value="GDT1"/>
    <property type="match status" value="1"/>
</dbReference>
<dbReference type="InterPro" id="IPR001727">
    <property type="entry name" value="GDT1-like"/>
</dbReference>
<feature type="non-terminal residue" evidence="7">
    <location>
        <position position="265"/>
    </location>
</feature>
<gene>
    <name evidence="7" type="ORF">TSOC_007265</name>
</gene>
<proteinExistence type="inferred from homology"/>
<reference evidence="7 8" key="1">
    <citation type="journal article" date="2017" name="Mol. Biol. Evol.">
        <title>The 4-celled Tetrabaena socialis nuclear genome reveals the essential components for genetic control of cell number at the origin of multicellularity in the volvocine lineage.</title>
        <authorList>
            <person name="Featherston J."/>
            <person name="Arakaki Y."/>
            <person name="Hanschen E.R."/>
            <person name="Ferris P.J."/>
            <person name="Michod R.E."/>
            <person name="Olson B.J.S.C."/>
            <person name="Nozaki H."/>
            <person name="Durand P.M."/>
        </authorList>
    </citation>
    <scope>NUCLEOTIDE SEQUENCE [LARGE SCALE GENOMIC DNA]</scope>
    <source>
        <strain evidence="7 8">NIES-571</strain>
    </source>
</reference>
<keyword evidence="5 6" id="KW-0472">Membrane</keyword>
<evidence type="ECO:0000256" key="3">
    <source>
        <dbReference type="ARBA" id="ARBA00022692"/>
    </source>
</evidence>